<feature type="compositionally biased region" description="Basic and acidic residues" evidence="1">
    <location>
        <begin position="8"/>
        <end position="19"/>
    </location>
</feature>
<organism evidence="2 3">
    <name type="scientific">Pleurodeles waltl</name>
    <name type="common">Iberian ribbed newt</name>
    <dbReference type="NCBI Taxonomy" id="8319"/>
    <lineage>
        <taxon>Eukaryota</taxon>
        <taxon>Metazoa</taxon>
        <taxon>Chordata</taxon>
        <taxon>Craniata</taxon>
        <taxon>Vertebrata</taxon>
        <taxon>Euteleostomi</taxon>
        <taxon>Amphibia</taxon>
        <taxon>Batrachia</taxon>
        <taxon>Caudata</taxon>
        <taxon>Salamandroidea</taxon>
        <taxon>Salamandridae</taxon>
        <taxon>Pleurodelinae</taxon>
        <taxon>Pleurodeles</taxon>
    </lineage>
</organism>
<name>A0AAV7M7A3_PLEWA</name>
<dbReference type="Proteomes" id="UP001066276">
    <property type="component" value="Chromosome 10"/>
</dbReference>
<evidence type="ECO:0000313" key="2">
    <source>
        <dbReference type="EMBL" id="KAJ1097773.1"/>
    </source>
</evidence>
<proteinExistence type="predicted"/>
<feature type="region of interest" description="Disordered" evidence="1">
    <location>
        <begin position="1"/>
        <end position="87"/>
    </location>
</feature>
<evidence type="ECO:0000256" key="1">
    <source>
        <dbReference type="SAM" id="MobiDB-lite"/>
    </source>
</evidence>
<dbReference type="EMBL" id="JANPWB010000014">
    <property type="protein sequence ID" value="KAJ1097773.1"/>
    <property type="molecule type" value="Genomic_DNA"/>
</dbReference>
<feature type="compositionally biased region" description="Basic and acidic residues" evidence="1">
    <location>
        <begin position="28"/>
        <end position="37"/>
    </location>
</feature>
<keyword evidence="3" id="KW-1185">Reference proteome</keyword>
<dbReference type="AlphaFoldDB" id="A0AAV7M7A3"/>
<reference evidence="2" key="1">
    <citation type="journal article" date="2022" name="bioRxiv">
        <title>Sequencing and chromosome-scale assembly of the giantPleurodeles waltlgenome.</title>
        <authorList>
            <person name="Brown T."/>
            <person name="Elewa A."/>
            <person name="Iarovenko S."/>
            <person name="Subramanian E."/>
            <person name="Araus A.J."/>
            <person name="Petzold A."/>
            <person name="Susuki M."/>
            <person name="Suzuki K.-i.T."/>
            <person name="Hayashi T."/>
            <person name="Toyoda A."/>
            <person name="Oliveira C."/>
            <person name="Osipova E."/>
            <person name="Leigh N.D."/>
            <person name="Simon A."/>
            <person name="Yun M.H."/>
        </authorList>
    </citation>
    <scope>NUCLEOTIDE SEQUENCE</scope>
    <source>
        <strain evidence="2">20211129_DDA</strain>
        <tissue evidence="2">Liver</tissue>
    </source>
</reference>
<accession>A0AAV7M7A3</accession>
<comment type="caution">
    <text evidence="2">The sequence shown here is derived from an EMBL/GenBank/DDBJ whole genome shotgun (WGS) entry which is preliminary data.</text>
</comment>
<sequence>MRPTSCGRDQRGAGGRERPGICLGWRLPGREDDDRRNNVAGRTLQEEPPTGAVAVSGGTRTDWGAQMTDAPGGRRDCELQDRGPAGW</sequence>
<feature type="compositionally biased region" description="Basic and acidic residues" evidence="1">
    <location>
        <begin position="72"/>
        <end position="81"/>
    </location>
</feature>
<evidence type="ECO:0000313" key="3">
    <source>
        <dbReference type="Proteomes" id="UP001066276"/>
    </source>
</evidence>
<protein>
    <submittedName>
        <fullName evidence="2">Uncharacterized protein</fullName>
    </submittedName>
</protein>
<gene>
    <name evidence="2" type="ORF">NDU88_002890</name>
</gene>